<proteinExistence type="predicted"/>
<protein>
    <submittedName>
        <fullName evidence="8">Calumenin-B</fullName>
    </submittedName>
</protein>
<keyword evidence="2" id="KW-0677">Repeat</keyword>
<keyword evidence="1" id="KW-0479">Metal-binding</keyword>
<dbReference type="Proteomes" id="UP001642464">
    <property type="component" value="Unassembled WGS sequence"/>
</dbReference>
<feature type="chain" id="PRO_5046492954" evidence="6">
    <location>
        <begin position="22"/>
        <end position="395"/>
    </location>
</feature>
<dbReference type="PROSITE" id="PS00018">
    <property type="entry name" value="EF_HAND_1"/>
    <property type="match status" value="3"/>
</dbReference>
<keyword evidence="9" id="KW-1185">Reference proteome</keyword>
<dbReference type="PROSITE" id="PS50222">
    <property type="entry name" value="EF_HAND_2"/>
    <property type="match status" value="2"/>
</dbReference>
<keyword evidence="3" id="KW-0106">Calcium</keyword>
<feature type="domain" description="EF-hand" evidence="7">
    <location>
        <begin position="79"/>
        <end position="114"/>
    </location>
</feature>
<feature type="domain" description="EF-hand" evidence="7">
    <location>
        <begin position="43"/>
        <end position="78"/>
    </location>
</feature>
<evidence type="ECO:0000256" key="5">
    <source>
        <dbReference type="SAM" id="MobiDB-lite"/>
    </source>
</evidence>
<accession>A0ABP0L0Y1</accession>
<reference evidence="8 9" key="1">
    <citation type="submission" date="2024-02" db="EMBL/GenBank/DDBJ databases">
        <authorList>
            <person name="Chen Y."/>
            <person name="Shah S."/>
            <person name="Dougan E. K."/>
            <person name="Thang M."/>
            <person name="Chan C."/>
        </authorList>
    </citation>
    <scope>NUCLEOTIDE SEQUENCE [LARGE SCALE GENOMIC DNA]</scope>
</reference>
<dbReference type="Gene3D" id="1.10.238.10">
    <property type="entry name" value="EF-hand"/>
    <property type="match status" value="3"/>
</dbReference>
<organism evidence="8 9">
    <name type="scientific">Durusdinium trenchii</name>
    <dbReference type="NCBI Taxonomy" id="1381693"/>
    <lineage>
        <taxon>Eukaryota</taxon>
        <taxon>Sar</taxon>
        <taxon>Alveolata</taxon>
        <taxon>Dinophyceae</taxon>
        <taxon>Suessiales</taxon>
        <taxon>Symbiodiniaceae</taxon>
        <taxon>Durusdinium</taxon>
    </lineage>
</organism>
<evidence type="ECO:0000259" key="7">
    <source>
        <dbReference type="PROSITE" id="PS50222"/>
    </source>
</evidence>
<dbReference type="Pfam" id="PF13202">
    <property type="entry name" value="EF-hand_5"/>
    <property type="match status" value="1"/>
</dbReference>
<evidence type="ECO:0000256" key="6">
    <source>
        <dbReference type="SAM" id="SignalP"/>
    </source>
</evidence>
<dbReference type="PANTHER" id="PTHR10827:SF98">
    <property type="entry name" value="45 KDA CALCIUM-BINDING PROTEIN"/>
    <property type="match status" value="1"/>
</dbReference>
<dbReference type="InterPro" id="IPR002048">
    <property type="entry name" value="EF_hand_dom"/>
</dbReference>
<keyword evidence="4" id="KW-0175">Coiled coil</keyword>
<evidence type="ECO:0000256" key="3">
    <source>
        <dbReference type="ARBA" id="ARBA00022837"/>
    </source>
</evidence>
<dbReference type="PANTHER" id="PTHR10827">
    <property type="entry name" value="RETICULOCALBIN"/>
    <property type="match status" value="1"/>
</dbReference>
<evidence type="ECO:0000256" key="2">
    <source>
        <dbReference type="ARBA" id="ARBA00022737"/>
    </source>
</evidence>
<dbReference type="SMART" id="SM00054">
    <property type="entry name" value="EFh"/>
    <property type="match status" value="5"/>
</dbReference>
<dbReference type="SUPFAM" id="SSF47473">
    <property type="entry name" value="EF-hand"/>
    <property type="match status" value="2"/>
</dbReference>
<gene>
    <name evidence="8" type="ORF">SCF082_LOCUS19818</name>
</gene>
<evidence type="ECO:0000256" key="4">
    <source>
        <dbReference type="SAM" id="Coils"/>
    </source>
</evidence>
<dbReference type="EMBL" id="CAXAMM010013658">
    <property type="protein sequence ID" value="CAK9031884.1"/>
    <property type="molecule type" value="Genomic_DNA"/>
</dbReference>
<evidence type="ECO:0000313" key="9">
    <source>
        <dbReference type="Proteomes" id="UP001642464"/>
    </source>
</evidence>
<sequence length="395" mass="44896">MAGLRFALLIGSLLLTWPVRCQEDEEPDQGHEDDPPTDEEEIISKEKLRALHAKFDKNHDGKVSLAEVLEFASHMSKAIAGRDVEAILEEIDTNKDGKLSLKEHLDDLHRHADKEDEEEMKELELRKAMEAAKFKAADSDHDEVLSPQEVASLFYPETNSAVLRVVVGETMKNKDTDGDGRLSFKEFAEAEEDPEEVNVEGTKPMEEDEKLQLEEEMKDFKKLDKNGDGLLDMDELAIWESGLFHTEAAMIHLLQIADKDGDNQATAEELENAREELEMALTQQYNQQLLQLNQQYHQQKAALEQQAMQLTMEYQQQRMQEEMAKKQAELQKEHTEVQARFHQDLQKLHGPGVPQEPTGMGPNSVYAAPMAPQATTEENTEGLSRWGGRYHPAIR</sequence>
<evidence type="ECO:0000313" key="8">
    <source>
        <dbReference type="EMBL" id="CAK9031884.1"/>
    </source>
</evidence>
<keyword evidence="6" id="KW-0732">Signal</keyword>
<feature type="region of interest" description="Disordered" evidence="5">
    <location>
        <begin position="372"/>
        <end position="395"/>
    </location>
</feature>
<feature type="signal peptide" evidence="6">
    <location>
        <begin position="1"/>
        <end position="21"/>
    </location>
</feature>
<comment type="caution">
    <text evidence="8">The sequence shown here is derived from an EMBL/GenBank/DDBJ whole genome shotgun (WGS) entry which is preliminary data.</text>
</comment>
<name>A0ABP0L0Y1_9DINO</name>
<dbReference type="InterPro" id="IPR018247">
    <property type="entry name" value="EF_Hand_1_Ca_BS"/>
</dbReference>
<dbReference type="Pfam" id="PF13499">
    <property type="entry name" value="EF-hand_7"/>
    <property type="match status" value="2"/>
</dbReference>
<evidence type="ECO:0000256" key="1">
    <source>
        <dbReference type="ARBA" id="ARBA00022723"/>
    </source>
</evidence>
<feature type="coiled-coil region" evidence="4">
    <location>
        <begin position="256"/>
        <end position="340"/>
    </location>
</feature>
<dbReference type="InterPro" id="IPR011992">
    <property type="entry name" value="EF-hand-dom_pair"/>
</dbReference>